<dbReference type="AlphaFoldDB" id="S6CU88"/>
<dbReference type="HOGENOM" id="CLU_100865_1_0_2"/>
<dbReference type="InterPro" id="IPR055941">
    <property type="entry name" value="DUF7519"/>
</dbReference>
<organism evidence="2 3">
    <name type="scientific">Halorhabdus tiamatea SARL4B</name>
    <dbReference type="NCBI Taxonomy" id="1033806"/>
    <lineage>
        <taxon>Archaea</taxon>
        <taxon>Methanobacteriati</taxon>
        <taxon>Methanobacteriota</taxon>
        <taxon>Stenosarchaea group</taxon>
        <taxon>Halobacteria</taxon>
        <taxon>Halobacteriales</taxon>
        <taxon>Haloarculaceae</taxon>
        <taxon>Halorhabdus</taxon>
    </lineage>
</organism>
<dbReference type="Proteomes" id="UP000015381">
    <property type="component" value="Chromosome I"/>
</dbReference>
<accession>S6CU88</accession>
<evidence type="ECO:0000313" key="3">
    <source>
        <dbReference type="Proteomes" id="UP000015381"/>
    </source>
</evidence>
<evidence type="ECO:0000313" key="2">
    <source>
        <dbReference type="EMBL" id="CCQ34259.1"/>
    </source>
</evidence>
<keyword evidence="3" id="KW-1185">Reference proteome</keyword>
<dbReference type="KEGG" id="hti:HTIA_2146"/>
<dbReference type="EMBL" id="HF571520">
    <property type="protein sequence ID" value="CCQ34259.1"/>
    <property type="molecule type" value="Genomic_DNA"/>
</dbReference>
<sequence length="166" mass="16170">MVLMDEDVRPPRFAVLLTGGAVTVATLALSLVPEAGVLALVGGVLAVAGTARGSRRVLGLGTLLELAGGVLAGAASLPAGLVLVGIVGAVLGWDIGEQSINAAQQLGSDAVVVRSVVVHAAASTLVGAVSIGLVYTTYLVATGGQPLAVLAAFLVGGGLVLLAMRA</sequence>
<dbReference type="Pfam" id="PF24363">
    <property type="entry name" value="DUF7519"/>
    <property type="match status" value="1"/>
</dbReference>
<feature type="transmembrane region" description="Helical" evidence="1">
    <location>
        <begin position="147"/>
        <end position="164"/>
    </location>
</feature>
<feature type="transmembrane region" description="Helical" evidence="1">
    <location>
        <begin position="111"/>
        <end position="135"/>
    </location>
</feature>
<gene>
    <name evidence="2" type="ORF">HTIA_2146</name>
</gene>
<proteinExistence type="predicted"/>
<protein>
    <submittedName>
        <fullName evidence="2">Conserved hypothetical membrane protein</fullName>
    </submittedName>
</protein>
<feature type="transmembrane region" description="Helical" evidence="1">
    <location>
        <begin position="66"/>
        <end position="91"/>
    </location>
</feature>
<name>S6CU88_9EURY</name>
<keyword evidence="1" id="KW-1133">Transmembrane helix</keyword>
<evidence type="ECO:0000256" key="1">
    <source>
        <dbReference type="SAM" id="Phobius"/>
    </source>
</evidence>
<reference evidence="2 3" key="1">
    <citation type="journal article" date="2014" name="Environ. Microbiol.">
        <title>Halorhabdus tiamatea: proteogenomics and glycosidase activity measurements identify the first cultivated euryarchaeon from a deep-sea anoxic brine lake as potential polysaccharide degrader.</title>
        <authorList>
            <person name="Werner J."/>
            <person name="Ferrer M."/>
            <person name="Michel G."/>
            <person name="Mann A.J."/>
            <person name="Huang S."/>
            <person name="Juarez S."/>
            <person name="Ciordia S."/>
            <person name="Albar J.P."/>
            <person name="Alcaide M."/>
            <person name="La Cono V."/>
            <person name="Yakimov M.M."/>
            <person name="Antunes A."/>
            <person name="Taborda M."/>
            <person name="Da Costa M.S."/>
            <person name="Amann R.I."/>
            <person name="Gloeckner F.O."/>
            <person name="Golyshina O.V."/>
            <person name="Golyshin P.N."/>
            <person name="Teeling H."/>
        </authorList>
    </citation>
    <scope>NUCLEOTIDE SEQUENCE [LARGE SCALE GENOMIC DNA]</scope>
    <source>
        <strain evidence="3">SARL4B</strain>
    </source>
</reference>
<keyword evidence="1" id="KW-0812">Transmembrane</keyword>
<feature type="transmembrane region" description="Helical" evidence="1">
    <location>
        <begin position="12"/>
        <end position="31"/>
    </location>
</feature>
<keyword evidence="1" id="KW-0472">Membrane</keyword>